<dbReference type="Proteomes" id="UP001500618">
    <property type="component" value="Unassembled WGS sequence"/>
</dbReference>
<sequence length="263" mass="28449">MPLGYGPDLCADQPSALAAMLEQLDVRPGHQVLLVGSGNRDIDGYLTALIGHLTGPTGGVAWADRPPYDRVLVTKRHLNRWFELVPGGRLVRPVEISGMCRTVSVEADGDRWVSRSIRPVNFVSMQQGSALALLTDGDIVGPDLSRRDHRATGLTITPAEVVDGLSLWLELRHGGWSSTGIPYLMETVRVMSNAGTAALFRRTSGEIGVLVQDCIGGRLADQLCDSVREWDAAGRPGSADLRLTWGSHRVQPELSGRLVEPTN</sequence>
<comment type="caution">
    <text evidence="1">The sequence shown here is derived from an EMBL/GenBank/DDBJ whole genome shotgun (WGS) entry which is preliminary data.</text>
</comment>
<proteinExistence type="predicted"/>
<protein>
    <submittedName>
        <fullName evidence="1">Uncharacterized protein</fullName>
    </submittedName>
</protein>
<name>A0ABN2G0V0_9ACTN</name>
<evidence type="ECO:0000313" key="2">
    <source>
        <dbReference type="Proteomes" id="UP001500618"/>
    </source>
</evidence>
<keyword evidence="2" id="KW-1185">Reference proteome</keyword>
<gene>
    <name evidence="1" type="ORF">GCM10009765_11090</name>
</gene>
<evidence type="ECO:0000313" key="1">
    <source>
        <dbReference type="EMBL" id="GAA1663368.1"/>
    </source>
</evidence>
<accession>A0ABN2G0V0</accession>
<dbReference type="EMBL" id="BAAANY010000003">
    <property type="protein sequence ID" value="GAA1663368.1"/>
    <property type="molecule type" value="Genomic_DNA"/>
</dbReference>
<dbReference type="Gene3D" id="3.40.50.150">
    <property type="entry name" value="Vaccinia Virus protein VP39"/>
    <property type="match status" value="2"/>
</dbReference>
<dbReference type="InterPro" id="IPR029063">
    <property type="entry name" value="SAM-dependent_MTases_sf"/>
</dbReference>
<organism evidence="1 2">
    <name type="scientific">Fodinicola feengrottensis</name>
    <dbReference type="NCBI Taxonomy" id="435914"/>
    <lineage>
        <taxon>Bacteria</taxon>
        <taxon>Bacillati</taxon>
        <taxon>Actinomycetota</taxon>
        <taxon>Actinomycetes</taxon>
        <taxon>Mycobacteriales</taxon>
        <taxon>Fodinicola</taxon>
    </lineage>
</organism>
<reference evidence="1 2" key="1">
    <citation type="journal article" date="2019" name="Int. J. Syst. Evol. Microbiol.">
        <title>The Global Catalogue of Microorganisms (GCM) 10K type strain sequencing project: providing services to taxonomists for standard genome sequencing and annotation.</title>
        <authorList>
            <consortium name="The Broad Institute Genomics Platform"/>
            <consortium name="The Broad Institute Genome Sequencing Center for Infectious Disease"/>
            <person name="Wu L."/>
            <person name="Ma J."/>
        </authorList>
    </citation>
    <scope>NUCLEOTIDE SEQUENCE [LARGE SCALE GENOMIC DNA]</scope>
    <source>
        <strain evidence="1 2">JCM 14718</strain>
    </source>
</reference>